<organism evidence="3 4">
    <name type="scientific">Rhynchophorus ferrugineus</name>
    <name type="common">Red palm weevil</name>
    <name type="synonym">Curculio ferrugineus</name>
    <dbReference type="NCBI Taxonomy" id="354439"/>
    <lineage>
        <taxon>Eukaryota</taxon>
        <taxon>Metazoa</taxon>
        <taxon>Ecdysozoa</taxon>
        <taxon>Arthropoda</taxon>
        <taxon>Hexapoda</taxon>
        <taxon>Insecta</taxon>
        <taxon>Pterygota</taxon>
        <taxon>Neoptera</taxon>
        <taxon>Endopterygota</taxon>
        <taxon>Coleoptera</taxon>
        <taxon>Polyphaga</taxon>
        <taxon>Cucujiformia</taxon>
        <taxon>Curculionidae</taxon>
        <taxon>Dryophthorinae</taxon>
        <taxon>Rhynchophorus</taxon>
    </lineage>
</organism>
<keyword evidence="1" id="KW-0472">Membrane</keyword>
<feature type="chain" id="PRO_5032940824" description="Osiris 19" evidence="2">
    <location>
        <begin position="22"/>
        <end position="228"/>
    </location>
</feature>
<dbReference type="OrthoDB" id="6774391at2759"/>
<feature type="transmembrane region" description="Helical" evidence="1">
    <location>
        <begin position="115"/>
        <end position="138"/>
    </location>
</feature>
<sequence length="228" mass="25507">MRALAGIACFVLLAILGNVSGQDFKFSDVKDLLQVGGKVEFTQITPTTTARSLNSDLEDDLEDFLKSNEISMETPFDSTVTFNARSLDNGELDLKLRLGSGNAVEARKKSKIKKILAPILIIVLLKAITLIPLALGILGLKTWNALQLSFVSFVTSIVLAVWKLCSKFSDHHHAPHVIHEAVHDVHVPHPIVHHDHHDDHHHDHWDHYHRSDDAQQLAYSGYIPENRM</sequence>
<dbReference type="Proteomes" id="UP000625711">
    <property type="component" value="Unassembled WGS sequence"/>
</dbReference>
<dbReference type="GO" id="GO:0016020">
    <property type="term" value="C:membrane"/>
    <property type="evidence" value="ECO:0007669"/>
    <property type="project" value="TreeGrafter"/>
</dbReference>
<keyword evidence="2" id="KW-0732">Signal</keyword>
<gene>
    <name evidence="3" type="ORF">GWI33_007058</name>
</gene>
<protein>
    <recommendedName>
        <fullName evidence="5">Osiris 19</fullName>
    </recommendedName>
</protein>
<dbReference type="PANTHER" id="PTHR21879">
    <property type="entry name" value="FI03362P-RELATED-RELATED"/>
    <property type="match status" value="1"/>
</dbReference>
<evidence type="ECO:0000256" key="1">
    <source>
        <dbReference type="SAM" id="Phobius"/>
    </source>
</evidence>
<name>A0A834MIJ5_RHYFE</name>
<proteinExistence type="predicted"/>
<keyword evidence="1" id="KW-0812">Transmembrane</keyword>
<dbReference type="Pfam" id="PF07898">
    <property type="entry name" value="DUF1676"/>
    <property type="match status" value="1"/>
</dbReference>
<evidence type="ECO:0008006" key="5">
    <source>
        <dbReference type="Google" id="ProtNLM"/>
    </source>
</evidence>
<evidence type="ECO:0000256" key="2">
    <source>
        <dbReference type="SAM" id="SignalP"/>
    </source>
</evidence>
<dbReference type="InterPro" id="IPR012464">
    <property type="entry name" value="DUF1676"/>
</dbReference>
<keyword evidence="1" id="KW-1133">Transmembrane helix</keyword>
<feature type="signal peptide" evidence="2">
    <location>
        <begin position="1"/>
        <end position="21"/>
    </location>
</feature>
<dbReference type="EMBL" id="JAACXV010000356">
    <property type="protein sequence ID" value="KAF7279539.1"/>
    <property type="molecule type" value="Genomic_DNA"/>
</dbReference>
<dbReference type="AlphaFoldDB" id="A0A834MIJ5"/>
<accession>A0A834MIJ5</accession>
<keyword evidence="4" id="KW-1185">Reference proteome</keyword>
<comment type="caution">
    <text evidence="3">The sequence shown here is derived from an EMBL/GenBank/DDBJ whole genome shotgun (WGS) entry which is preliminary data.</text>
</comment>
<reference evidence="3" key="1">
    <citation type="submission" date="2020-08" db="EMBL/GenBank/DDBJ databases">
        <title>Genome sequencing and assembly of the red palm weevil Rhynchophorus ferrugineus.</title>
        <authorList>
            <person name="Dias G.B."/>
            <person name="Bergman C.M."/>
            <person name="Manee M."/>
        </authorList>
    </citation>
    <scope>NUCLEOTIDE SEQUENCE</scope>
    <source>
        <strain evidence="3">AA-2017</strain>
        <tissue evidence="3">Whole larva</tissue>
    </source>
</reference>
<evidence type="ECO:0000313" key="3">
    <source>
        <dbReference type="EMBL" id="KAF7279539.1"/>
    </source>
</evidence>
<evidence type="ECO:0000313" key="4">
    <source>
        <dbReference type="Proteomes" id="UP000625711"/>
    </source>
</evidence>
<feature type="transmembrane region" description="Helical" evidence="1">
    <location>
        <begin position="145"/>
        <end position="162"/>
    </location>
</feature>
<dbReference type="PANTHER" id="PTHR21879:SF6">
    <property type="entry name" value="OSIRIS 19, ISOFORM A"/>
    <property type="match status" value="1"/>
</dbReference>